<sequence>MAYRANMPIRTETRNAFDDGRHDFVGAWEQLVYMHEGRLALFAHPARDDHSTPTAEASASGAARHTPLGAFDLPTTMAAHTGPSEPHLGVTGSTPLGASSSTTTLDEPMGPAEHFVEAKRPTPLGASDSPSAPDDFMPSTETLPPSPQPGAARSADMPNEPRDLRHIRSLLVDMHNHLACQDALSRTLMQAAESRRLELHAVSAQLQETRASLALAQQAYTDLRHELDSTSADFLAYRIRTEAELYYHCLVVPLGPRGYIAPLPRPIFRSRPASRILPCLGH</sequence>
<dbReference type="AlphaFoldDB" id="A0A812KAB0"/>
<name>A0A812KAB0_9DINO</name>
<reference evidence="2" key="1">
    <citation type="submission" date="2021-02" db="EMBL/GenBank/DDBJ databases">
        <authorList>
            <person name="Dougan E. K."/>
            <person name="Rhodes N."/>
            <person name="Thang M."/>
            <person name="Chan C."/>
        </authorList>
    </citation>
    <scope>NUCLEOTIDE SEQUENCE</scope>
</reference>
<evidence type="ECO:0000313" key="3">
    <source>
        <dbReference type="Proteomes" id="UP000604046"/>
    </source>
</evidence>
<dbReference type="EMBL" id="CAJNDS010000583">
    <property type="protein sequence ID" value="CAE7220661.1"/>
    <property type="molecule type" value="Genomic_DNA"/>
</dbReference>
<dbReference type="Proteomes" id="UP000604046">
    <property type="component" value="Unassembled WGS sequence"/>
</dbReference>
<gene>
    <name evidence="2" type="ORF">SNAT2548_LOCUS8074</name>
</gene>
<organism evidence="2 3">
    <name type="scientific">Symbiodinium natans</name>
    <dbReference type="NCBI Taxonomy" id="878477"/>
    <lineage>
        <taxon>Eukaryota</taxon>
        <taxon>Sar</taxon>
        <taxon>Alveolata</taxon>
        <taxon>Dinophyceae</taxon>
        <taxon>Suessiales</taxon>
        <taxon>Symbiodiniaceae</taxon>
        <taxon>Symbiodinium</taxon>
    </lineage>
</organism>
<comment type="caution">
    <text evidence="2">The sequence shown here is derived from an EMBL/GenBank/DDBJ whole genome shotgun (WGS) entry which is preliminary data.</text>
</comment>
<proteinExistence type="predicted"/>
<feature type="region of interest" description="Disordered" evidence="1">
    <location>
        <begin position="47"/>
        <end position="159"/>
    </location>
</feature>
<evidence type="ECO:0000256" key="1">
    <source>
        <dbReference type="SAM" id="MobiDB-lite"/>
    </source>
</evidence>
<feature type="compositionally biased region" description="Polar residues" evidence="1">
    <location>
        <begin position="91"/>
        <end position="105"/>
    </location>
</feature>
<keyword evidence="3" id="KW-1185">Reference proteome</keyword>
<evidence type="ECO:0000313" key="2">
    <source>
        <dbReference type="EMBL" id="CAE7220661.1"/>
    </source>
</evidence>
<accession>A0A812KAB0</accession>
<protein>
    <submittedName>
        <fullName evidence="2">Uncharacterized protein</fullName>
    </submittedName>
</protein>